<dbReference type="Proteomes" id="UP001054837">
    <property type="component" value="Unassembled WGS sequence"/>
</dbReference>
<dbReference type="AlphaFoldDB" id="A0AAV4Q739"/>
<proteinExistence type="predicted"/>
<evidence type="ECO:0000313" key="2">
    <source>
        <dbReference type="Proteomes" id="UP001054837"/>
    </source>
</evidence>
<gene>
    <name evidence="1" type="ORF">CDAR_13051</name>
</gene>
<organism evidence="1 2">
    <name type="scientific">Caerostris darwini</name>
    <dbReference type="NCBI Taxonomy" id="1538125"/>
    <lineage>
        <taxon>Eukaryota</taxon>
        <taxon>Metazoa</taxon>
        <taxon>Ecdysozoa</taxon>
        <taxon>Arthropoda</taxon>
        <taxon>Chelicerata</taxon>
        <taxon>Arachnida</taxon>
        <taxon>Araneae</taxon>
        <taxon>Araneomorphae</taxon>
        <taxon>Entelegynae</taxon>
        <taxon>Araneoidea</taxon>
        <taxon>Araneidae</taxon>
        <taxon>Caerostris</taxon>
    </lineage>
</organism>
<name>A0AAV4Q739_9ARAC</name>
<sequence>MPEAVAVARGPSSAHFPIGHEQVFPRGYLPRRVLYGGGGGRSGQGHGSAVEQWKNTPAGVGFIRANSVKCRIDSLPMHPFQKTA</sequence>
<protein>
    <submittedName>
        <fullName evidence="1">Uncharacterized protein</fullName>
    </submittedName>
</protein>
<comment type="caution">
    <text evidence="1">The sequence shown here is derived from an EMBL/GenBank/DDBJ whole genome shotgun (WGS) entry which is preliminary data.</text>
</comment>
<dbReference type="EMBL" id="BPLQ01003926">
    <property type="protein sequence ID" value="GIY04424.1"/>
    <property type="molecule type" value="Genomic_DNA"/>
</dbReference>
<accession>A0AAV4Q739</accession>
<keyword evidence="2" id="KW-1185">Reference proteome</keyword>
<reference evidence="1 2" key="1">
    <citation type="submission" date="2021-06" db="EMBL/GenBank/DDBJ databases">
        <title>Caerostris darwini draft genome.</title>
        <authorList>
            <person name="Kono N."/>
            <person name="Arakawa K."/>
        </authorList>
    </citation>
    <scope>NUCLEOTIDE SEQUENCE [LARGE SCALE GENOMIC DNA]</scope>
</reference>
<evidence type="ECO:0000313" key="1">
    <source>
        <dbReference type="EMBL" id="GIY04424.1"/>
    </source>
</evidence>